<comment type="caution">
    <text evidence="2">The sequence shown here is derived from an EMBL/GenBank/DDBJ whole genome shotgun (WGS) entry which is preliminary data.</text>
</comment>
<evidence type="ECO:0000313" key="2">
    <source>
        <dbReference type="EMBL" id="TNN49866.1"/>
    </source>
</evidence>
<organism evidence="2 3">
    <name type="scientific">Liparis tanakae</name>
    <name type="common">Tanaka's snailfish</name>
    <dbReference type="NCBI Taxonomy" id="230148"/>
    <lineage>
        <taxon>Eukaryota</taxon>
        <taxon>Metazoa</taxon>
        <taxon>Chordata</taxon>
        <taxon>Craniata</taxon>
        <taxon>Vertebrata</taxon>
        <taxon>Euteleostomi</taxon>
        <taxon>Actinopterygii</taxon>
        <taxon>Neopterygii</taxon>
        <taxon>Teleostei</taxon>
        <taxon>Neoteleostei</taxon>
        <taxon>Acanthomorphata</taxon>
        <taxon>Eupercaria</taxon>
        <taxon>Perciformes</taxon>
        <taxon>Cottioidei</taxon>
        <taxon>Cottales</taxon>
        <taxon>Liparidae</taxon>
        <taxon>Liparis</taxon>
    </lineage>
</organism>
<sequence length="73" mass="7856">MVEQNPVGGGGSMRARSSVSVQPNSPSWLASAMEFFTPLYELFAIVSPPLLSESAKKKKEEEEKKESVVAGKA</sequence>
<name>A0A4Z2G8J3_9TELE</name>
<accession>A0A4Z2G8J3</accession>
<feature type="compositionally biased region" description="Basic and acidic residues" evidence="1">
    <location>
        <begin position="54"/>
        <end position="67"/>
    </location>
</feature>
<gene>
    <name evidence="2" type="ORF">EYF80_039908</name>
</gene>
<dbReference type="Proteomes" id="UP000314294">
    <property type="component" value="Unassembled WGS sequence"/>
</dbReference>
<feature type="region of interest" description="Disordered" evidence="1">
    <location>
        <begin position="1"/>
        <end position="23"/>
    </location>
</feature>
<reference evidence="2 3" key="1">
    <citation type="submission" date="2019-03" db="EMBL/GenBank/DDBJ databases">
        <title>First draft genome of Liparis tanakae, snailfish: a comprehensive survey of snailfish specific genes.</title>
        <authorList>
            <person name="Kim W."/>
            <person name="Song I."/>
            <person name="Jeong J.-H."/>
            <person name="Kim D."/>
            <person name="Kim S."/>
            <person name="Ryu S."/>
            <person name="Song J.Y."/>
            <person name="Lee S.K."/>
        </authorList>
    </citation>
    <scope>NUCLEOTIDE SEQUENCE [LARGE SCALE GENOMIC DNA]</scope>
    <source>
        <tissue evidence="2">Muscle</tissue>
    </source>
</reference>
<evidence type="ECO:0000256" key="1">
    <source>
        <dbReference type="SAM" id="MobiDB-lite"/>
    </source>
</evidence>
<dbReference type="AlphaFoldDB" id="A0A4Z2G8J3"/>
<proteinExistence type="predicted"/>
<protein>
    <submittedName>
        <fullName evidence="2">Uncharacterized protein</fullName>
    </submittedName>
</protein>
<dbReference type="EMBL" id="SRLO01000638">
    <property type="protein sequence ID" value="TNN49866.1"/>
    <property type="molecule type" value="Genomic_DNA"/>
</dbReference>
<keyword evidence="3" id="KW-1185">Reference proteome</keyword>
<feature type="region of interest" description="Disordered" evidence="1">
    <location>
        <begin position="53"/>
        <end position="73"/>
    </location>
</feature>
<evidence type="ECO:0000313" key="3">
    <source>
        <dbReference type="Proteomes" id="UP000314294"/>
    </source>
</evidence>